<sequence length="190" mass="21512">MLRLNPFTTLIGGANPRHSLNTVNLHLRRQTITVLGLIESVTAHIRRGRTLDTLATLSQHSLHPRRLQHLTNTRQVQLHIHILSHNPSALLTLHINLRTSIPTGHGVMPHHRRPVSLPHNTPNTPPATITGTLDRLLEKHRPMLIIRVTACRLILLRNGSIDGHVMEHSLDRLRPVFYLVAKIIDTNSRM</sequence>
<accession>A0A8S5TE98</accession>
<protein>
    <submittedName>
        <fullName evidence="1">Uncharacterized protein</fullName>
    </submittedName>
</protein>
<evidence type="ECO:0000313" key="1">
    <source>
        <dbReference type="EMBL" id="DAF61303.1"/>
    </source>
</evidence>
<proteinExistence type="predicted"/>
<organism evidence="1">
    <name type="scientific">Siphoviridae sp. ctkV91</name>
    <dbReference type="NCBI Taxonomy" id="2827924"/>
    <lineage>
        <taxon>Viruses</taxon>
        <taxon>Duplodnaviria</taxon>
        <taxon>Heunggongvirae</taxon>
        <taxon>Uroviricota</taxon>
        <taxon>Caudoviricetes</taxon>
    </lineage>
</organism>
<reference evidence="1" key="1">
    <citation type="journal article" date="2021" name="Proc. Natl. Acad. Sci. U.S.A.">
        <title>A Catalog of Tens of Thousands of Viruses from Human Metagenomes Reveals Hidden Associations with Chronic Diseases.</title>
        <authorList>
            <person name="Tisza M.J."/>
            <person name="Buck C.B."/>
        </authorList>
    </citation>
    <scope>NUCLEOTIDE SEQUENCE</scope>
    <source>
        <strain evidence="1">CtkV91</strain>
    </source>
</reference>
<dbReference type="EMBL" id="BK032807">
    <property type="protein sequence ID" value="DAF61303.1"/>
    <property type="molecule type" value="Genomic_DNA"/>
</dbReference>
<name>A0A8S5TE98_9CAUD</name>